<feature type="non-terminal residue" evidence="2">
    <location>
        <position position="112"/>
    </location>
</feature>
<comment type="caution">
    <text evidence="2">The sequence shown here is derived from an EMBL/GenBank/DDBJ whole genome shotgun (WGS) entry which is preliminary data.</text>
</comment>
<dbReference type="AlphaFoldDB" id="X0Z055"/>
<feature type="compositionally biased region" description="Polar residues" evidence="1">
    <location>
        <begin position="26"/>
        <end position="40"/>
    </location>
</feature>
<accession>X0Z055</accession>
<protein>
    <submittedName>
        <fullName evidence="2">Uncharacterized protein</fullName>
    </submittedName>
</protein>
<organism evidence="2">
    <name type="scientific">marine sediment metagenome</name>
    <dbReference type="NCBI Taxonomy" id="412755"/>
    <lineage>
        <taxon>unclassified sequences</taxon>
        <taxon>metagenomes</taxon>
        <taxon>ecological metagenomes</taxon>
    </lineage>
</organism>
<feature type="compositionally biased region" description="Acidic residues" evidence="1">
    <location>
        <begin position="41"/>
        <end position="52"/>
    </location>
</feature>
<feature type="region of interest" description="Disordered" evidence="1">
    <location>
        <begin position="14"/>
        <end position="54"/>
    </location>
</feature>
<name>X0Z055_9ZZZZ</name>
<evidence type="ECO:0000313" key="2">
    <source>
        <dbReference type="EMBL" id="GAG52042.1"/>
    </source>
</evidence>
<gene>
    <name evidence="2" type="ORF">S01H1_77628</name>
</gene>
<proteinExistence type="predicted"/>
<sequence>MLMTASLLLTACGGGEVGDAPATSPPAANNDTPAASNDTPTENDDDAGDEEAPAVAAPTATLTLVERIPDLLVIHPDAFDFEVSAVSDTYVYLVPMMVAETAEYVLAELKAL</sequence>
<evidence type="ECO:0000256" key="1">
    <source>
        <dbReference type="SAM" id="MobiDB-lite"/>
    </source>
</evidence>
<dbReference type="EMBL" id="BARS01052188">
    <property type="protein sequence ID" value="GAG52042.1"/>
    <property type="molecule type" value="Genomic_DNA"/>
</dbReference>
<reference evidence="2" key="1">
    <citation type="journal article" date="2014" name="Front. Microbiol.">
        <title>High frequency of phylogenetically diverse reductive dehalogenase-homologous genes in deep subseafloor sedimentary metagenomes.</title>
        <authorList>
            <person name="Kawai M."/>
            <person name="Futagami T."/>
            <person name="Toyoda A."/>
            <person name="Takaki Y."/>
            <person name="Nishi S."/>
            <person name="Hori S."/>
            <person name="Arai W."/>
            <person name="Tsubouchi T."/>
            <person name="Morono Y."/>
            <person name="Uchiyama I."/>
            <person name="Ito T."/>
            <person name="Fujiyama A."/>
            <person name="Inagaki F."/>
            <person name="Takami H."/>
        </authorList>
    </citation>
    <scope>NUCLEOTIDE SEQUENCE</scope>
    <source>
        <strain evidence="2">Expedition CK06-06</strain>
    </source>
</reference>